<name>A0A955IDZ9_9BACT</name>
<reference evidence="1" key="1">
    <citation type="submission" date="2020-04" db="EMBL/GenBank/DDBJ databases">
        <authorList>
            <person name="Zhang T."/>
        </authorList>
    </citation>
    <scope>NUCLEOTIDE SEQUENCE</scope>
    <source>
        <strain evidence="1">HKST-UBA15</strain>
    </source>
</reference>
<evidence type="ECO:0000313" key="1">
    <source>
        <dbReference type="EMBL" id="MCA9380053.1"/>
    </source>
</evidence>
<reference evidence="1" key="2">
    <citation type="journal article" date="2021" name="Microbiome">
        <title>Successional dynamics and alternative stable states in a saline activated sludge microbial community over 9 years.</title>
        <authorList>
            <person name="Wang Y."/>
            <person name="Ye J."/>
            <person name="Ju F."/>
            <person name="Liu L."/>
            <person name="Boyd J.A."/>
            <person name="Deng Y."/>
            <person name="Parks D.H."/>
            <person name="Jiang X."/>
            <person name="Yin X."/>
            <person name="Woodcroft B.J."/>
            <person name="Tyson G.W."/>
            <person name="Hugenholtz P."/>
            <person name="Polz M.F."/>
            <person name="Zhang T."/>
        </authorList>
    </citation>
    <scope>NUCLEOTIDE SEQUENCE</scope>
    <source>
        <strain evidence="1">HKST-UBA15</strain>
    </source>
</reference>
<dbReference type="Proteomes" id="UP000745577">
    <property type="component" value="Unassembled WGS sequence"/>
</dbReference>
<sequence>MKIMCNELISAIPLELQMFMNGSHIETEIGNSPDHIRMHPFYVNLDRPLDAYRERYFAVAPSIDSSHQTVEPLPFLLVRETGMPFIDRIEEIVEDAGAVVQGSFELSNFEALAPLLYPPRENKPISWQWLALNDILREQGHIGEVVRVLTFQGGVEIQRRNGELLGLKDLKRLIRKEIGIQLYACYYNGKPEALIDLHPVHAPDPNLQVISHELSLITDALRATQS</sequence>
<gene>
    <name evidence="1" type="ORF">KC675_02635</name>
</gene>
<comment type="caution">
    <text evidence="1">The sequence shown here is derived from an EMBL/GenBank/DDBJ whole genome shotgun (WGS) entry which is preliminary data.</text>
</comment>
<organism evidence="1 2">
    <name type="scientific">Candidatus Dojkabacteria bacterium</name>
    <dbReference type="NCBI Taxonomy" id="2099670"/>
    <lineage>
        <taxon>Bacteria</taxon>
        <taxon>Candidatus Dojkabacteria</taxon>
    </lineage>
</organism>
<evidence type="ECO:0000313" key="2">
    <source>
        <dbReference type="Proteomes" id="UP000745577"/>
    </source>
</evidence>
<dbReference type="EMBL" id="JAGQLL010000025">
    <property type="protein sequence ID" value="MCA9380053.1"/>
    <property type="molecule type" value="Genomic_DNA"/>
</dbReference>
<dbReference type="AlphaFoldDB" id="A0A955IDZ9"/>
<proteinExistence type="predicted"/>
<accession>A0A955IDZ9</accession>
<protein>
    <submittedName>
        <fullName evidence="1">Uncharacterized protein</fullName>
    </submittedName>
</protein>